<dbReference type="Pfam" id="PF00116">
    <property type="entry name" value="COX2"/>
    <property type="match status" value="1"/>
</dbReference>
<dbReference type="PRINTS" id="PR01166">
    <property type="entry name" value="CYCOXIDASEII"/>
</dbReference>
<gene>
    <name evidence="19" type="primary">cox2</name>
</gene>
<evidence type="ECO:0000256" key="2">
    <source>
        <dbReference type="ARBA" id="ARBA00007866"/>
    </source>
</evidence>
<feature type="domain" description="Cytochrome oxidase subunit II transmembrane region profile" evidence="18">
    <location>
        <begin position="1"/>
        <end position="92"/>
    </location>
</feature>
<evidence type="ECO:0000256" key="10">
    <source>
        <dbReference type="ARBA" id="ARBA00022982"/>
    </source>
</evidence>
<evidence type="ECO:0000256" key="11">
    <source>
        <dbReference type="ARBA" id="ARBA00022989"/>
    </source>
</evidence>
<evidence type="ECO:0000313" key="19">
    <source>
        <dbReference type="EMBL" id="CCO25778.1"/>
    </source>
</evidence>
<dbReference type="PROSITE" id="PS00078">
    <property type="entry name" value="COX2"/>
    <property type="match status" value="1"/>
</dbReference>
<keyword evidence="15" id="KW-0999">Mitochondrion inner membrane</keyword>
<evidence type="ECO:0000256" key="7">
    <source>
        <dbReference type="ARBA" id="ARBA00022723"/>
    </source>
</evidence>
<dbReference type="PANTHER" id="PTHR22888:SF9">
    <property type="entry name" value="CYTOCHROME C OXIDASE SUBUNIT 2"/>
    <property type="match status" value="1"/>
</dbReference>
<keyword evidence="4 15" id="KW-0813">Transport</keyword>
<sequence>MSMYNMLLLQDMVSWVGIEATLFHDYSMLLLCLIMVGFCLFMYLMYSSGKFIIKGYSSSDYLEFTWTIVPAFLLYSLGVPSLYLMYFMEGASKYDLTLKVIGHQWYWSYELNDLDSEIAFDSYMVSLGDLNYGGFRLLEVDNVVSLPFMSKVRVLVSSGDVLHSWALPCLGLKIDACPGRLNFMNVSSVRPSLVFGECSEICGVNHSFMPISVEFVSWDDFLSCYGS</sequence>
<evidence type="ECO:0000256" key="15">
    <source>
        <dbReference type="RuleBase" id="RU000457"/>
    </source>
</evidence>
<dbReference type="AlphaFoldDB" id="S0DGU9"/>
<dbReference type="Pfam" id="PF02790">
    <property type="entry name" value="COX2_TM"/>
    <property type="match status" value="1"/>
</dbReference>
<evidence type="ECO:0000256" key="12">
    <source>
        <dbReference type="ARBA" id="ARBA00023008"/>
    </source>
</evidence>
<evidence type="ECO:0000256" key="8">
    <source>
        <dbReference type="ARBA" id="ARBA00022842"/>
    </source>
</evidence>
<keyword evidence="5 15" id="KW-0679">Respiratory chain</keyword>
<comment type="cofactor">
    <cofactor evidence="15">
        <name>Cu cation</name>
        <dbReference type="ChEBI" id="CHEBI:23378"/>
    </cofactor>
    <text evidence="15">Binds a copper A center.</text>
</comment>
<proteinExistence type="inferred from homology"/>
<keyword evidence="6 15" id="KW-0812">Transmembrane</keyword>
<dbReference type="InterPro" id="IPR002429">
    <property type="entry name" value="CcO_II-like_C"/>
</dbReference>
<dbReference type="InterPro" id="IPR001505">
    <property type="entry name" value="Copper_CuA"/>
</dbReference>
<comment type="function">
    <text evidence="15">Component of the cytochrome c oxidase, the last enzyme in the mitochondrial electron transport chain which drives oxidative phosphorylation. The respiratory chain contains 3 multisubunit complexes succinate dehydrogenase (complex II, CII), ubiquinol-cytochrome c oxidoreductase (cytochrome b-c1 complex, complex III, CIII) and cytochrome c oxidase (complex IV, CIV), that cooperate to transfer electrons derived from NADH and succinate to molecular oxygen, creating an electrochemical gradient over the inner membrane that drives transmembrane transport and the ATP synthase. Cytochrome c oxidase is the component of the respiratory chain that catalyzes the reduction of oxygen to water. Electrons originating from reduced cytochrome c in the intermembrane space (IMS) are transferred via the dinuclear copper A center (CU(A)) of subunit 2 and heme A of subunit 1 to the active site in subunit 1, a binuclear center (BNC) formed by heme A3 and copper B (CU(B)). The BNC reduces molecular oxygen to 2 water molecules using 4 electrons from cytochrome c in the IMS and 4 protons from the mitochondrial matrix.</text>
</comment>
<feature type="transmembrane region" description="Helical" evidence="16">
    <location>
        <begin position="28"/>
        <end position="46"/>
    </location>
</feature>
<protein>
    <recommendedName>
        <fullName evidence="3 15">Cytochrome c oxidase subunit 2</fullName>
    </recommendedName>
</protein>
<dbReference type="InterPro" id="IPR008972">
    <property type="entry name" value="Cupredoxin"/>
</dbReference>
<comment type="catalytic activity">
    <reaction evidence="14">
        <text>4 Fe(II)-[cytochrome c] + O2 + 8 H(+)(in) = 4 Fe(III)-[cytochrome c] + 2 H2O + 4 H(+)(out)</text>
        <dbReference type="Rhea" id="RHEA:11436"/>
        <dbReference type="Rhea" id="RHEA-COMP:10350"/>
        <dbReference type="Rhea" id="RHEA-COMP:14399"/>
        <dbReference type="ChEBI" id="CHEBI:15377"/>
        <dbReference type="ChEBI" id="CHEBI:15378"/>
        <dbReference type="ChEBI" id="CHEBI:15379"/>
        <dbReference type="ChEBI" id="CHEBI:29033"/>
        <dbReference type="ChEBI" id="CHEBI:29034"/>
        <dbReference type="EC" id="7.1.1.9"/>
    </reaction>
    <physiologicalReaction direction="left-to-right" evidence="14">
        <dbReference type="Rhea" id="RHEA:11437"/>
    </physiologicalReaction>
</comment>
<accession>S0DGU9</accession>
<evidence type="ECO:0000256" key="1">
    <source>
        <dbReference type="ARBA" id="ARBA00004141"/>
    </source>
</evidence>
<dbReference type="PROSITE" id="PS50999">
    <property type="entry name" value="COX2_TM"/>
    <property type="match status" value="1"/>
</dbReference>
<dbReference type="SUPFAM" id="SSF49503">
    <property type="entry name" value="Cupredoxins"/>
    <property type="match status" value="1"/>
</dbReference>
<dbReference type="Gene3D" id="2.60.40.420">
    <property type="entry name" value="Cupredoxins - blue copper proteins"/>
    <property type="match status" value="1"/>
</dbReference>
<dbReference type="CDD" id="cd13912">
    <property type="entry name" value="CcO_II_C"/>
    <property type="match status" value="1"/>
</dbReference>
<dbReference type="EMBL" id="HF548559">
    <property type="protein sequence ID" value="CCO25778.1"/>
    <property type="molecule type" value="Genomic_DNA"/>
</dbReference>
<organism evidence="19">
    <name type="scientific">Botrylloides nigrum</name>
    <dbReference type="NCBI Taxonomy" id="1256663"/>
    <lineage>
        <taxon>Eukaryota</taxon>
        <taxon>Metazoa</taxon>
        <taxon>Chordata</taxon>
        <taxon>Tunicata</taxon>
        <taxon>Ascidiacea</taxon>
        <taxon>Stolidobranchia</taxon>
        <taxon>Styelidae</taxon>
        <taxon>Botrylloides</taxon>
    </lineage>
</organism>
<name>S0DGU9_9ASCI</name>
<evidence type="ECO:0000256" key="5">
    <source>
        <dbReference type="ARBA" id="ARBA00022660"/>
    </source>
</evidence>
<dbReference type="CTD" id="4513"/>
<dbReference type="GO" id="GO:0005507">
    <property type="term" value="F:copper ion binding"/>
    <property type="evidence" value="ECO:0007669"/>
    <property type="project" value="InterPro"/>
</dbReference>
<comment type="subcellular location">
    <subcellularLocation>
        <location evidence="1">Membrane</location>
        <topology evidence="1">Multi-pass membrane protein</topology>
    </subcellularLocation>
    <subcellularLocation>
        <location evidence="15">Mitochondrion inner membrane</location>
        <topology evidence="15">Multi-pass membrane protein</topology>
    </subcellularLocation>
</comment>
<keyword evidence="10 15" id="KW-0249">Electron transport</keyword>
<evidence type="ECO:0000256" key="9">
    <source>
        <dbReference type="ARBA" id="ARBA00022967"/>
    </source>
</evidence>
<keyword evidence="9" id="KW-1278">Translocase</keyword>
<feature type="domain" description="Cytochrome oxidase subunit II copper A binding" evidence="17">
    <location>
        <begin position="93"/>
        <end position="227"/>
    </location>
</feature>
<dbReference type="InterPro" id="IPR036257">
    <property type="entry name" value="Cyt_c_oxidase_su2_TM_sf"/>
</dbReference>
<keyword evidence="13 15" id="KW-0472">Membrane</keyword>
<evidence type="ECO:0000259" key="18">
    <source>
        <dbReference type="PROSITE" id="PS50999"/>
    </source>
</evidence>
<evidence type="ECO:0000256" key="13">
    <source>
        <dbReference type="ARBA" id="ARBA00023136"/>
    </source>
</evidence>
<evidence type="ECO:0000256" key="6">
    <source>
        <dbReference type="ARBA" id="ARBA00022692"/>
    </source>
</evidence>
<evidence type="ECO:0000256" key="4">
    <source>
        <dbReference type="ARBA" id="ARBA00022448"/>
    </source>
</evidence>
<evidence type="ECO:0000256" key="14">
    <source>
        <dbReference type="ARBA" id="ARBA00049512"/>
    </source>
</evidence>
<dbReference type="RefSeq" id="YP_008082999.1">
    <property type="nucleotide sequence ID" value="NC_021467.1"/>
</dbReference>
<feature type="transmembrane region" description="Helical" evidence="16">
    <location>
        <begin position="66"/>
        <end position="86"/>
    </location>
</feature>
<dbReference type="SUPFAM" id="SSF81464">
    <property type="entry name" value="Cytochrome c oxidase subunit II-like, transmembrane region"/>
    <property type="match status" value="1"/>
</dbReference>
<dbReference type="Gene3D" id="1.10.287.90">
    <property type="match status" value="1"/>
</dbReference>
<dbReference type="GO" id="GO:0042773">
    <property type="term" value="P:ATP synthesis coupled electron transport"/>
    <property type="evidence" value="ECO:0007669"/>
    <property type="project" value="TreeGrafter"/>
</dbReference>
<evidence type="ECO:0000256" key="16">
    <source>
        <dbReference type="SAM" id="Phobius"/>
    </source>
</evidence>
<keyword evidence="15 19" id="KW-0496">Mitochondrion</keyword>
<geneLocation type="mitochondrion" evidence="19"/>
<keyword evidence="8" id="KW-0460">Magnesium</keyword>
<dbReference type="PANTHER" id="PTHR22888">
    <property type="entry name" value="CYTOCHROME C OXIDASE, SUBUNIT II"/>
    <property type="match status" value="1"/>
</dbReference>
<dbReference type="InterPro" id="IPR045187">
    <property type="entry name" value="CcO_II"/>
</dbReference>
<dbReference type="InterPro" id="IPR011759">
    <property type="entry name" value="Cyt_c_oxidase_su2_TM_dom"/>
</dbReference>
<dbReference type="GeneID" id="16191545"/>
<comment type="similarity">
    <text evidence="2 15">Belongs to the cytochrome c oxidase subunit 2 family.</text>
</comment>
<evidence type="ECO:0000256" key="3">
    <source>
        <dbReference type="ARBA" id="ARBA00015946"/>
    </source>
</evidence>
<evidence type="ECO:0000259" key="17">
    <source>
        <dbReference type="PROSITE" id="PS50857"/>
    </source>
</evidence>
<keyword evidence="7 15" id="KW-0479">Metal-binding</keyword>
<reference evidence="19" key="1">
    <citation type="journal article" date="2013" name="Genome Biol. Evol.">
        <title>Deep Sequencing of Mixed Total DNA without Barcodes Allows Efficient Assembly of Highly Plastic Ascidian Mitochondrial Genomes.</title>
        <authorList>
            <person name="Rubinstein N."/>
            <person name="Feldstein T."/>
            <person name="Shenkar N."/>
            <person name="Botero Castro F."/>
            <person name="Griggio F."/>
            <person name="Mastrototaro F."/>
            <person name="Delsuc F."/>
            <person name="Douzery E.J.P."/>
            <person name="Gissi C."/>
            <person name="Huchon D."/>
        </authorList>
    </citation>
    <scope>NUCLEOTIDE SEQUENCE</scope>
    <source>
        <tissue evidence="19">Colony</tissue>
    </source>
</reference>
<keyword evidence="12 15" id="KW-0186">Copper</keyword>
<dbReference type="PROSITE" id="PS50857">
    <property type="entry name" value="COX2_CUA"/>
    <property type="match status" value="1"/>
</dbReference>
<dbReference type="GO" id="GO:0004129">
    <property type="term" value="F:cytochrome-c oxidase activity"/>
    <property type="evidence" value="ECO:0007669"/>
    <property type="project" value="UniProtKB-EC"/>
</dbReference>
<dbReference type="GO" id="GO:0005743">
    <property type="term" value="C:mitochondrial inner membrane"/>
    <property type="evidence" value="ECO:0007669"/>
    <property type="project" value="UniProtKB-SubCell"/>
</dbReference>
<dbReference type="InterPro" id="IPR034210">
    <property type="entry name" value="CcO_II_C"/>
</dbReference>
<keyword evidence="11 16" id="KW-1133">Transmembrane helix</keyword>